<feature type="transmembrane region" description="Helical" evidence="1">
    <location>
        <begin position="71"/>
        <end position="90"/>
    </location>
</feature>
<dbReference type="EMBL" id="CAFBLJ010000050">
    <property type="protein sequence ID" value="CAB4872011.1"/>
    <property type="molecule type" value="Genomic_DNA"/>
</dbReference>
<evidence type="ECO:0000313" key="3">
    <source>
        <dbReference type="EMBL" id="CAB4783964.1"/>
    </source>
</evidence>
<dbReference type="InterPro" id="IPR010721">
    <property type="entry name" value="UstE-like"/>
</dbReference>
<reference evidence="6" key="1">
    <citation type="submission" date="2020-05" db="EMBL/GenBank/DDBJ databases">
        <authorList>
            <person name="Chiriac C."/>
            <person name="Salcher M."/>
            <person name="Ghai R."/>
            <person name="Kavagutti S V."/>
        </authorList>
    </citation>
    <scope>NUCLEOTIDE SEQUENCE</scope>
</reference>
<dbReference type="AlphaFoldDB" id="A0A6J7RS58"/>
<dbReference type="Gene3D" id="1.20.120.1630">
    <property type="match status" value="1"/>
</dbReference>
<feature type="transmembrane region" description="Helical" evidence="1">
    <location>
        <begin position="45"/>
        <end position="65"/>
    </location>
</feature>
<organism evidence="6">
    <name type="scientific">freshwater metagenome</name>
    <dbReference type="NCBI Taxonomy" id="449393"/>
    <lineage>
        <taxon>unclassified sequences</taxon>
        <taxon>metagenomes</taxon>
        <taxon>ecological metagenomes</taxon>
    </lineage>
</organism>
<protein>
    <submittedName>
        <fullName evidence="6">Unannotated protein</fullName>
    </submittedName>
</protein>
<sequence length="299" mass="33261">MNSSDSSSWTRSRSFALIFALYVIAVTGALLIASAIGTDHPVKGLIWGYGASVAFLYIASQIVGNGSTFDAWWSVIPPSFAIWFCIVLDDPGKFSDADLRRLAVAVCATLWGLRLTANWAIGWTGLNHEDWRYRMLYETAPMPRWAVSLTSVHLFPLIVVTLGSIPMAIVASHSHHDFGVLDVIAIVMALTGVALQQFADLDLRRFNRTKQPGDVLNTGLWSRSRHPNYLGEMCWWWSLFLFVLAAHPGAWWAGIGAVAMTIMFFAASIPIAEKRSAERRPGWDAYKANTPMVFPRLRK</sequence>
<dbReference type="PANTHER" id="PTHR32251:SF23">
    <property type="entry name" value="3-OXO-5-ALPHA-STEROID 4-DEHYDROGENASE (DUF1295)"/>
    <property type="match status" value="1"/>
</dbReference>
<evidence type="ECO:0000313" key="5">
    <source>
        <dbReference type="EMBL" id="CAB4910182.1"/>
    </source>
</evidence>
<gene>
    <name evidence="2" type="ORF">UFOPK2658_00639</name>
    <name evidence="3" type="ORF">UFOPK2880_01620</name>
    <name evidence="4" type="ORF">UFOPK3304_01060</name>
    <name evidence="5" type="ORF">UFOPK3494_01470</name>
    <name evidence="6" type="ORF">UFOPK4134_01007</name>
</gene>
<feature type="transmembrane region" description="Helical" evidence="1">
    <location>
        <begin position="102"/>
        <end position="125"/>
    </location>
</feature>
<dbReference type="EMBL" id="CAFBMF010000123">
    <property type="protein sequence ID" value="CAB4910182.1"/>
    <property type="molecule type" value="Genomic_DNA"/>
</dbReference>
<evidence type="ECO:0000256" key="1">
    <source>
        <dbReference type="SAM" id="Phobius"/>
    </source>
</evidence>
<feature type="transmembrane region" description="Helical" evidence="1">
    <location>
        <begin position="178"/>
        <end position="199"/>
    </location>
</feature>
<proteinExistence type="predicted"/>
<feature type="transmembrane region" description="Helical" evidence="1">
    <location>
        <begin position="145"/>
        <end position="171"/>
    </location>
</feature>
<dbReference type="PANTHER" id="PTHR32251">
    <property type="entry name" value="3-OXO-5-ALPHA-STEROID 4-DEHYDROGENASE"/>
    <property type="match status" value="1"/>
</dbReference>
<feature type="transmembrane region" description="Helical" evidence="1">
    <location>
        <begin position="15"/>
        <end position="33"/>
    </location>
</feature>
<keyword evidence="1" id="KW-0812">Transmembrane</keyword>
<accession>A0A6J7RS58</accession>
<keyword evidence="1" id="KW-0472">Membrane</keyword>
<dbReference type="EMBL" id="CAFBPS010000071">
    <property type="protein sequence ID" value="CAB5031250.1"/>
    <property type="molecule type" value="Genomic_DNA"/>
</dbReference>
<dbReference type="EMBL" id="CAEZYH010000017">
    <property type="protein sequence ID" value="CAB4715000.1"/>
    <property type="molecule type" value="Genomic_DNA"/>
</dbReference>
<dbReference type="Pfam" id="PF06966">
    <property type="entry name" value="DUF1295"/>
    <property type="match status" value="1"/>
</dbReference>
<evidence type="ECO:0000313" key="2">
    <source>
        <dbReference type="EMBL" id="CAB4715000.1"/>
    </source>
</evidence>
<feature type="transmembrane region" description="Helical" evidence="1">
    <location>
        <begin position="250"/>
        <end position="272"/>
    </location>
</feature>
<evidence type="ECO:0000313" key="6">
    <source>
        <dbReference type="EMBL" id="CAB5031250.1"/>
    </source>
</evidence>
<dbReference type="GO" id="GO:0016020">
    <property type="term" value="C:membrane"/>
    <property type="evidence" value="ECO:0007669"/>
    <property type="project" value="TreeGrafter"/>
</dbReference>
<keyword evidence="1" id="KW-1133">Transmembrane helix</keyword>
<name>A0A6J7RS58_9ZZZZ</name>
<dbReference type="EMBL" id="CAEZZP010000137">
    <property type="protein sequence ID" value="CAB4783964.1"/>
    <property type="molecule type" value="Genomic_DNA"/>
</dbReference>
<evidence type="ECO:0000313" key="4">
    <source>
        <dbReference type="EMBL" id="CAB4872011.1"/>
    </source>
</evidence>